<dbReference type="Proteomes" id="UP001596435">
    <property type="component" value="Unassembled WGS sequence"/>
</dbReference>
<dbReference type="Gene3D" id="3.30.750.24">
    <property type="entry name" value="STAS domain"/>
    <property type="match status" value="1"/>
</dbReference>
<reference evidence="4" key="1">
    <citation type="journal article" date="2019" name="Int. J. Syst. Evol. Microbiol.">
        <title>The Global Catalogue of Microorganisms (GCM) 10K type strain sequencing project: providing services to taxonomists for standard genome sequencing and annotation.</title>
        <authorList>
            <consortium name="The Broad Institute Genomics Platform"/>
            <consortium name="The Broad Institute Genome Sequencing Center for Infectious Disease"/>
            <person name="Wu L."/>
            <person name="Ma J."/>
        </authorList>
    </citation>
    <scope>NUCLEOTIDE SEQUENCE [LARGE SCALE GENOMIC DNA]</scope>
    <source>
        <strain evidence="4">CGMCC 1.12859</strain>
    </source>
</reference>
<dbReference type="Pfam" id="PF13466">
    <property type="entry name" value="STAS_2"/>
    <property type="match status" value="1"/>
</dbReference>
<evidence type="ECO:0000256" key="1">
    <source>
        <dbReference type="SAM" id="MobiDB-lite"/>
    </source>
</evidence>
<dbReference type="PANTHER" id="PTHR33495:SF2">
    <property type="entry name" value="ANTI-SIGMA FACTOR ANTAGONIST TM_1081-RELATED"/>
    <property type="match status" value="1"/>
</dbReference>
<evidence type="ECO:0000313" key="3">
    <source>
        <dbReference type="EMBL" id="MFC7181139.1"/>
    </source>
</evidence>
<accession>A0ABW2FYH8</accession>
<feature type="region of interest" description="Disordered" evidence="1">
    <location>
        <begin position="105"/>
        <end position="124"/>
    </location>
</feature>
<name>A0ABW2FYH8_9ACTN</name>
<dbReference type="InterPro" id="IPR058548">
    <property type="entry name" value="MlaB-like_STAS"/>
</dbReference>
<sequence length="124" mass="12732">MIELAVEIRAEADGLVIVVTGSLDYDQAAPLDDALQHALTDRPAPGRITVDMAGVTFCDSAGLNGLLLARRRAEQRGIPFVLARPSPAVTGLLHTTGADEVFVVGPGPGAPGDAAPGAQPRPET</sequence>
<evidence type="ECO:0000313" key="4">
    <source>
        <dbReference type="Proteomes" id="UP001596435"/>
    </source>
</evidence>
<dbReference type="SUPFAM" id="SSF52091">
    <property type="entry name" value="SpoIIaa-like"/>
    <property type="match status" value="1"/>
</dbReference>
<feature type="compositionally biased region" description="Low complexity" evidence="1">
    <location>
        <begin position="111"/>
        <end position="124"/>
    </location>
</feature>
<protein>
    <submittedName>
        <fullName evidence="3">STAS domain-containing protein</fullName>
    </submittedName>
</protein>
<keyword evidence="4" id="KW-1185">Reference proteome</keyword>
<dbReference type="RefSeq" id="WP_345704191.1">
    <property type="nucleotide sequence ID" value="NZ_BAABKV010000001.1"/>
</dbReference>
<dbReference type="EMBL" id="JBHTAJ010000028">
    <property type="protein sequence ID" value="MFC7181139.1"/>
    <property type="molecule type" value="Genomic_DNA"/>
</dbReference>
<proteinExistence type="predicted"/>
<evidence type="ECO:0000259" key="2">
    <source>
        <dbReference type="PROSITE" id="PS50801"/>
    </source>
</evidence>
<comment type="caution">
    <text evidence="3">The sequence shown here is derived from an EMBL/GenBank/DDBJ whole genome shotgun (WGS) entry which is preliminary data.</text>
</comment>
<organism evidence="3 4">
    <name type="scientific">Kitasatospora paranensis</name>
    <dbReference type="NCBI Taxonomy" id="258053"/>
    <lineage>
        <taxon>Bacteria</taxon>
        <taxon>Bacillati</taxon>
        <taxon>Actinomycetota</taxon>
        <taxon>Actinomycetes</taxon>
        <taxon>Kitasatosporales</taxon>
        <taxon>Streptomycetaceae</taxon>
        <taxon>Kitasatospora</taxon>
    </lineage>
</organism>
<dbReference type="InterPro" id="IPR002645">
    <property type="entry name" value="STAS_dom"/>
</dbReference>
<dbReference type="CDD" id="cd07043">
    <property type="entry name" value="STAS_anti-anti-sigma_factors"/>
    <property type="match status" value="1"/>
</dbReference>
<dbReference type="PROSITE" id="PS50801">
    <property type="entry name" value="STAS"/>
    <property type="match status" value="1"/>
</dbReference>
<dbReference type="InterPro" id="IPR036513">
    <property type="entry name" value="STAS_dom_sf"/>
</dbReference>
<gene>
    <name evidence="3" type="ORF">ACFQMG_16395</name>
</gene>
<feature type="domain" description="STAS" evidence="2">
    <location>
        <begin position="4"/>
        <end position="103"/>
    </location>
</feature>
<dbReference type="PANTHER" id="PTHR33495">
    <property type="entry name" value="ANTI-SIGMA FACTOR ANTAGONIST TM_1081-RELATED-RELATED"/>
    <property type="match status" value="1"/>
</dbReference>